<protein>
    <submittedName>
        <fullName evidence="1">Uncharacterized protein</fullName>
    </submittedName>
</protein>
<evidence type="ECO:0000313" key="1">
    <source>
        <dbReference type="EMBL" id="RDY08627.1"/>
    </source>
</evidence>
<dbReference type="AlphaFoldDB" id="A0A371I0R3"/>
<dbReference type="EMBL" id="QJKJ01001240">
    <property type="protein sequence ID" value="RDY08627.1"/>
    <property type="molecule type" value="Genomic_DNA"/>
</dbReference>
<dbReference type="Proteomes" id="UP000257109">
    <property type="component" value="Unassembled WGS sequence"/>
</dbReference>
<name>A0A371I0R3_MUCPR</name>
<feature type="non-terminal residue" evidence="1">
    <location>
        <position position="1"/>
    </location>
</feature>
<gene>
    <name evidence="1" type="ORF">CR513_07111</name>
</gene>
<organism evidence="1 2">
    <name type="scientific">Mucuna pruriens</name>
    <name type="common">Velvet bean</name>
    <name type="synonym">Dolichos pruriens</name>
    <dbReference type="NCBI Taxonomy" id="157652"/>
    <lineage>
        <taxon>Eukaryota</taxon>
        <taxon>Viridiplantae</taxon>
        <taxon>Streptophyta</taxon>
        <taxon>Embryophyta</taxon>
        <taxon>Tracheophyta</taxon>
        <taxon>Spermatophyta</taxon>
        <taxon>Magnoliopsida</taxon>
        <taxon>eudicotyledons</taxon>
        <taxon>Gunneridae</taxon>
        <taxon>Pentapetalae</taxon>
        <taxon>rosids</taxon>
        <taxon>fabids</taxon>
        <taxon>Fabales</taxon>
        <taxon>Fabaceae</taxon>
        <taxon>Papilionoideae</taxon>
        <taxon>50 kb inversion clade</taxon>
        <taxon>NPAAA clade</taxon>
        <taxon>indigoferoid/millettioid clade</taxon>
        <taxon>Phaseoleae</taxon>
        <taxon>Mucuna</taxon>
    </lineage>
</organism>
<accession>A0A371I0R3</accession>
<reference evidence="1" key="1">
    <citation type="submission" date="2018-05" db="EMBL/GenBank/DDBJ databases">
        <title>Draft genome of Mucuna pruriens seed.</title>
        <authorList>
            <person name="Nnadi N.E."/>
            <person name="Vos R."/>
            <person name="Hasami M.H."/>
            <person name="Devisetty U.K."/>
            <person name="Aguiy J.C."/>
        </authorList>
    </citation>
    <scope>NUCLEOTIDE SEQUENCE [LARGE SCALE GENOMIC DNA]</scope>
    <source>
        <strain evidence="1">JCA_2017</strain>
    </source>
</reference>
<sequence>MGKHYNVDITTQAARLRLRDMIALHDVAAISRLVAATTALGCDGKPHWPQSEQYNYNLKPCGKL</sequence>
<proteinExistence type="predicted"/>
<evidence type="ECO:0000313" key="2">
    <source>
        <dbReference type="Proteomes" id="UP000257109"/>
    </source>
</evidence>
<comment type="caution">
    <text evidence="1">The sequence shown here is derived from an EMBL/GenBank/DDBJ whole genome shotgun (WGS) entry which is preliminary data.</text>
</comment>
<keyword evidence="2" id="KW-1185">Reference proteome</keyword>